<dbReference type="PANTHER" id="PTHR30390:SF8">
    <property type="entry name" value="SUGAR ISOMERASE (SIS)"/>
    <property type="match status" value="1"/>
</dbReference>
<dbReference type="PROSITE" id="PS51464">
    <property type="entry name" value="SIS"/>
    <property type="match status" value="1"/>
</dbReference>
<dbReference type="Pfam" id="PF13580">
    <property type="entry name" value="SIS_2"/>
    <property type="match status" value="1"/>
</dbReference>
<accession>A0A856MBQ9</accession>
<dbReference type="KEGG" id="bsen:DP114_09610"/>
<evidence type="ECO:0000313" key="2">
    <source>
        <dbReference type="EMBL" id="QDL08122.1"/>
    </source>
</evidence>
<dbReference type="GO" id="GO:1901135">
    <property type="term" value="P:carbohydrate derivative metabolic process"/>
    <property type="evidence" value="ECO:0007669"/>
    <property type="project" value="InterPro"/>
</dbReference>
<dbReference type="EMBL" id="CP030118">
    <property type="protein sequence ID" value="QDL08122.1"/>
    <property type="molecule type" value="Genomic_DNA"/>
</dbReference>
<reference evidence="2 3" key="1">
    <citation type="submission" date="2018-06" db="EMBL/GenBank/DDBJ databases">
        <title>Comparative genomics of Brasilonema spp. strains.</title>
        <authorList>
            <person name="Alvarenga D.O."/>
            <person name="Fiore M.F."/>
            <person name="Varani A.M."/>
        </authorList>
    </citation>
    <scope>NUCLEOTIDE SEQUENCE [LARGE SCALE GENOMIC DNA]</scope>
    <source>
        <strain evidence="2 3">CENA114</strain>
    </source>
</reference>
<sequence>MNNLQNPMALEPENHQSRRMITEPQHYIKVLRDVLSLLDFVAIEKIAHIIFNTVNRQAQVLLVGNGGSANNAAHYRCDFLSTFRYHQLRFQVLNLAESPAMLTALGNDFDFTEIFSYQVQENGRPGDLLIMLTASGNSPNILAACKTAQKLDMCTVSITGFDGGKVAQMADFNITIPSDNYGIIEDTQLAVGHMLSQTISGMLKKSLVG</sequence>
<dbReference type="CDD" id="cd05006">
    <property type="entry name" value="SIS_GmhA"/>
    <property type="match status" value="1"/>
</dbReference>
<dbReference type="Gene3D" id="3.40.50.10490">
    <property type="entry name" value="Glucose-6-phosphate isomerase like protein, domain 1"/>
    <property type="match status" value="1"/>
</dbReference>
<keyword evidence="3" id="KW-1185">Reference proteome</keyword>
<feature type="domain" description="SIS" evidence="1">
    <location>
        <begin position="50"/>
        <end position="205"/>
    </location>
</feature>
<organism evidence="2 3">
    <name type="scientific">Brasilonema sennae CENA114</name>
    <dbReference type="NCBI Taxonomy" id="415709"/>
    <lineage>
        <taxon>Bacteria</taxon>
        <taxon>Bacillati</taxon>
        <taxon>Cyanobacteriota</taxon>
        <taxon>Cyanophyceae</taxon>
        <taxon>Nostocales</taxon>
        <taxon>Scytonemataceae</taxon>
        <taxon>Brasilonema</taxon>
        <taxon>Bromeliae group (in: Brasilonema)</taxon>
    </lineage>
</organism>
<evidence type="ECO:0000259" key="1">
    <source>
        <dbReference type="PROSITE" id="PS51464"/>
    </source>
</evidence>
<dbReference type="InterPro" id="IPR050099">
    <property type="entry name" value="SIS_GmhA/DiaA_subfam"/>
</dbReference>
<dbReference type="RefSeq" id="WP_169265182.1">
    <property type="nucleotide sequence ID" value="NZ_CAWOXK010000001.1"/>
</dbReference>
<dbReference type="InterPro" id="IPR046348">
    <property type="entry name" value="SIS_dom_sf"/>
</dbReference>
<dbReference type="InterPro" id="IPR035461">
    <property type="entry name" value="GmhA/DiaA"/>
</dbReference>
<dbReference type="Proteomes" id="UP000503129">
    <property type="component" value="Chromosome"/>
</dbReference>
<dbReference type="AlphaFoldDB" id="A0A856MBQ9"/>
<protein>
    <recommendedName>
        <fullName evidence="1">SIS domain-containing protein</fullName>
    </recommendedName>
</protein>
<name>A0A856MBQ9_9CYAN</name>
<dbReference type="InterPro" id="IPR001347">
    <property type="entry name" value="SIS_dom"/>
</dbReference>
<gene>
    <name evidence="2" type="ORF">DP114_09610</name>
</gene>
<proteinExistence type="predicted"/>
<dbReference type="GO" id="GO:0097367">
    <property type="term" value="F:carbohydrate derivative binding"/>
    <property type="evidence" value="ECO:0007669"/>
    <property type="project" value="InterPro"/>
</dbReference>
<evidence type="ECO:0000313" key="3">
    <source>
        <dbReference type="Proteomes" id="UP000503129"/>
    </source>
</evidence>
<dbReference type="SUPFAM" id="SSF53697">
    <property type="entry name" value="SIS domain"/>
    <property type="match status" value="1"/>
</dbReference>
<dbReference type="PANTHER" id="PTHR30390">
    <property type="entry name" value="SEDOHEPTULOSE 7-PHOSPHATE ISOMERASE / DNAA INITIATOR-ASSOCIATING FACTOR FOR REPLICATION INITIATION"/>
    <property type="match status" value="1"/>
</dbReference>